<evidence type="ECO:0000256" key="2">
    <source>
        <dbReference type="ARBA" id="ARBA00022837"/>
    </source>
</evidence>
<dbReference type="Gene3D" id="1.10.238.10">
    <property type="entry name" value="EF-hand"/>
    <property type="match status" value="2"/>
</dbReference>
<dbReference type="InterPro" id="IPR002048">
    <property type="entry name" value="EF_hand_dom"/>
</dbReference>
<feature type="domain" description="EF-hand" evidence="4">
    <location>
        <begin position="45"/>
        <end position="80"/>
    </location>
</feature>
<dbReference type="PANTHER" id="PTHR23048">
    <property type="entry name" value="MYOSIN LIGHT CHAIN 1, 3"/>
    <property type="match status" value="1"/>
</dbReference>
<name>A0AAN9G1S7_9CAEN</name>
<dbReference type="AlphaFoldDB" id="A0AAN9G1S7"/>
<feature type="domain" description="EF-hand" evidence="4">
    <location>
        <begin position="86"/>
        <end position="121"/>
    </location>
</feature>
<dbReference type="CDD" id="cd00051">
    <property type="entry name" value="EFh"/>
    <property type="match status" value="1"/>
</dbReference>
<comment type="caution">
    <text evidence="5">The sequence shown here is derived from an EMBL/GenBank/DDBJ whole genome shotgun (WGS) entry which is preliminary data.</text>
</comment>
<gene>
    <name evidence="5" type="ORF">V1264_009730</name>
</gene>
<dbReference type="SMART" id="SM00054">
    <property type="entry name" value="EFh"/>
    <property type="match status" value="4"/>
</dbReference>
<feature type="domain" description="EF-hand" evidence="4">
    <location>
        <begin position="9"/>
        <end position="44"/>
    </location>
</feature>
<keyword evidence="3" id="KW-0514">Muscle protein</keyword>
<dbReference type="GO" id="GO:0016460">
    <property type="term" value="C:myosin II complex"/>
    <property type="evidence" value="ECO:0007669"/>
    <property type="project" value="TreeGrafter"/>
</dbReference>
<dbReference type="PROSITE" id="PS00018">
    <property type="entry name" value="EF_HAND_1"/>
    <property type="match status" value="4"/>
</dbReference>
<feature type="domain" description="EF-hand" evidence="4">
    <location>
        <begin position="122"/>
        <end position="156"/>
    </location>
</feature>
<dbReference type="GO" id="GO:0005509">
    <property type="term" value="F:calcium ion binding"/>
    <property type="evidence" value="ECO:0007669"/>
    <property type="project" value="InterPro"/>
</dbReference>
<dbReference type="InterPro" id="IPR050230">
    <property type="entry name" value="CALM/Myosin/TropC-like"/>
</dbReference>
<evidence type="ECO:0000256" key="1">
    <source>
        <dbReference type="ARBA" id="ARBA00022737"/>
    </source>
</evidence>
<evidence type="ECO:0000256" key="3">
    <source>
        <dbReference type="ARBA" id="ARBA00023179"/>
    </source>
</evidence>
<dbReference type="SUPFAM" id="SSF47473">
    <property type="entry name" value="EF-hand"/>
    <property type="match status" value="1"/>
</dbReference>
<evidence type="ECO:0000259" key="4">
    <source>
        <dbReference type="PROSITE" id="PS50222"/>
    </source>
</evidence>
<keyword evidence="6" id="KW-1185">Reference proteome</keyword>
<evidence type="ECO:0000313" key="5">
    <source>
        <dbReference type="EMBL" id="KAK7092131.1"/>
    </source>
</evidence>
<sequence>MAKKEVTDIERKDIREAFDILDNDKDGKLSIPELETLLRGQFVVANDRELKELLDNMDADKNGYVDYAEFEAFVAKNNLCRANAEEVSAEMRDAFQVFDTDRDGFIGVEEFRAVMTNIGDKLTDEEVTNLMDQADTNKDGRIDYKEFCAFMASGIY</sequence>
<dbReference type="PANTHER" id="PTHR23048:SF0">
    <property type="entry name" value="CALMODULIN LIKE 3"/>
    <property type="match status" value="1"/>
</dbReference>
<reference evidence="5 6" key="1">
    <citation type="submission" date="2024-02" db="EMBL/GenBank/DDBJ databases">
        <title>Chromosome-scale genome assembly of the rough periwinkle Littorina saxatilis.</title>
        <authorList>
            <person name="De Jode A."/>
            <person name="Faria R."/>
            <person name="Formenti G."/>
            <person name="Sims Y."/>
            <person name="Smith T.P."/>
            <person name="Tracey A."/>
            <person name="Wood J.M.D."/>
            <person name="Zagrodzka Z.B."/>
            <person name="Johannesson K."/>
            <person name="Butlin R.K."/>
            <person name="Leder E.H."/>
        </authorList>
    </citation>
    <scope>NUCLEOTIDE SEQUENCE [LARGE SCALE GENOMIC DNA]</scope>
    <source>
        <strain evidence="5">Snail1</strain>
        <tissue evidence="5">Muscle</tissue>
    </source>
</reference>
<dbReference type="InterPro" id="IPR018247">
    <property type="entry name" value="EF_Hand_1_Ca_BS"/>
</dbReference>
<evidence type="ECO:0000313" key="6">
    <source>
        <dbReference type="Proteomes" id="UP001374579"/>
    </source>
</evidence>
<dbReference type="Pfam" id="PF13499">
    <property type="entry name" value="EF-hand_7"/>
    <property type="match status" value="2"/>
</dbReference>
<dbReference type="Proteomes" id="UP001374579">
    <property type="component" value="Unassembled WGS sequence"/>
</dbReference>
<proteinExistence type="predicted"/>
<keyword evidence="2" id="KW-0106">Calcium</keyword>
<dbReference type="FunFam" id="1.10.238.10:FF:000001">
    <property type="entry name" value="Calmodulin 1"/>
    <property type="match status" value="1"/>
</dbReference>
<dbReference type="InterPro" id="IPR011992">
    <property type="entry name" value="EF-hand-dom_pair"/>
</dbReference>
<dbReference type="EMBL" id="JBAMIC010000022">
    <property type="protein sequence ID" value="KAK7092131.1"/>
    <property type="molecule type" value="Genomic_DNA"/>
</dbReference>
<dbReference type="PROSITE" id="PS50222">
    <property type="entry name" value="EF_HAND_2"/>
    <property type="match status" value="4"/>
</dbReference>
<protein>
    <recommendedName>
        <fullName evidence="4">EF-hand domain-containing protein</fullName>
    </recommendedName>
</protein>
<accession>A0AAN9G1S7</accession>
<keyword evidence="1" id="KW-0677">Repeat</keyword>
<organism evidence="5 6">
    <name type="scientific">Littorina saxatilis</name>
    <dbReference type="NCBI Taxonomy" id="31220"/>
    <lineage>
        <taxon>Eukaryota</taxon>
        <taxon>Metazoa</taxon>
        <taxon>Spiralia</taxon>
        <taxon>Lophotrochozoa</taxon>
        <taxon>Mollusca</taxon>
        <taxon>Gastropoda</taxon>
        <taxon>Caenogastropoda</taxon>
        <taxon>Littorinimorpha</taxon>
        <taxon>Littorinoidea</taxon>
        <taxon>Littorinidae</taxon>
        <taxon>Littorina</taxon>
    </lineage>
</organism>